<dbReference type="CDD" id="cd08589">
    <property type="entry name" value="PI-PLCc_SaPLC1_like"/>
    <property type="match status" value="1"/>
</dbReference>
<feature type="chain" id="PRO_5043425840" evidence="1">
    <location>
        <begin position="24"/>
        <end position="379"/>
    </location>
</feature>
<dbReference type="RefSeq" id="WP_353065889.1">
    <property type="nucleotide sequence ID" value="NZ_CP132942.1"/>
</dbReference>
<dbReference type="KEGG" id="tpsc:RBB77_06815"/>
<dbReference type="InterPro" id="IPR017946">
    <property type="entry name" value="PLC-like_Pdiesterase_TIM-brl"/>
</dbReference>
<dbReference type="AlphaFoldDB" id="A0AAU7ZUJ8"/>
<reference evidence="2" key="2">
    <citation type="journal article" date="2024" name="Environ. Microbiol.">
        <title>Genome analysis and description of Tunturibacter gen. nov. expands the diversity of Terriglobia in tundra soils.</title>
        <authorList>
            <person name="Messyasz A."/>
            <person name="Mannisto M.K."/>
            <person name="Kerkhof L.J."/>
            <person name="Haggblom M.M."/>
        </authorList>
    </citation>
    <scope>NUCLEOTIDE SEQUENCE</scope>
    <source>
        <strain evidence="2">X5P6</strain>
    </source>
</reference>
<name>A0AAU7ZUJ8_9BACT</name>
<protein>
    <submittedName>
        <fullName evidence="2">Phosphatidylinositol-specific phospholipase C1-like protein</fullName>
    </submittedName>
</protein>
<evidence type="ECO:0000313" key="2">
    <source>
        <dbReference type="EMBL" id="XCB34597.1"/>
    </source>
</evidence>
<evidence type="ECO:0000256" key="1">
    <source>
        <dbReference type="SAM" id="SignalP"/>
    </source>
</evidence>
<dbReference type="GO" id="GO:0008081">
    <property type="term" value="F:phosphoric diester hydrolase activity"/>
    <property type="evidence" value="ECO:0007669"/>
    <property type="project" value="InterPro"/>
</dbReference>
<organism evidence="2">
    <name type="scientific">Tunturiibacter psychrotolerans</name>
    <dbReference type="NCBI Taxonomy" id="3069686"/>
    <lineage>
        <taxon>Bacteria</taxon>
        <taxon>Pseudomonadati</taxon>
        <taxon>Acidobacteriota</taxon>
        <taxon>Terriglobia</taxon>
        <taxon>Terriglobales</taxon>
        <taxon>Acidobacteriaceae</taxon>
        <taxon>Tunturiibacter</taxon>
    </lineage>
</organism>
<dbReference type="GO" id="GO:0006629">
    <property type="term" value="P:lipid metabolic process"/>
    <property type="evidence" value="ECO:0007669"/>
    <property type="project" value="InterPro"/>
</dbReference>
<gene>
    <name evidence="2" type="ORF">RBB77_06815</name>
</gene>
<dbReference type="InterPro" id="IPR032075">
    <property type="entry name" value="PI-PLC-C1"/>
</dbReference>
<dbReference type="SUPFAM" id="SSF51695">
    <property type="entry name" value="PLC-like phosphodiesterases"/>
    <property type="match status" value="1"/>
</dbReference>
<proteinExistence type="predicted"/>
<feature type="signal peptide" evidence="1">
    <location>
        <begin position="1"/>
        <end position="23"/>
    </location>
</feature>
<dbReference type="Pfam" id="PF16670">
    <property type="entry name" value="PI-PLC-C1"/>
    <property type="match status" value="1"/>
</dbReference>
<reference evidence="2" key="1">
    <citation type="submission" date="2023-08" db="EMBL/GenBank/DDBJ databases">
        <authorList>
            <person name="Messyasz A."/>
            <person name="Mannisto M.K."/>
            <person name="Kerkhof L.J."/>
            <person name="Haggblom M."/>
        </authorList>
    </citation>
    <scope>NUCLEOTIDE SEQUENCE</scope>
    <source>
        <strain evidence="2">X5P6</strain>
    </source>
</reference>
<keyword evidence="1" id="KW-0732">Signal</keyword>
<dbReference type="Gene3D" id="3.20.20.190">
    <property type="entry name" value="Phosphatidylinositol (PI) phosphodiesterase"/>
    <property type="match status" value="1"/>
</dbReference>
<accession>A0AAU7ZUJ8</accession>
<dbReference type="EMBL" id="CP132942">
    <property type="protein sequence ID" value="XCB34597.1"/>
    <property type="molecule type" value="Genomic_DNA"/>
</dbReference>
<sequence>MNVRYTLLCASVLALGAQTFAHSQTPSDNNIRMNQIQVIGSHNSYHAGIAPSESKLMSENNPKLYQGFEYRHRPLDQQLNSGIRQIELDIYADTKGGLYAHPSGPTNVAAAGLPADPDFDPQGRMSKPGFKVMHVQDFDYRSTCQPFIACLQIVRTWSKAHPQHVPVYILLETKQSDLPEKYHATPIEKFTSATFDALDAEIRSVFSPKEIITPDQVRGKHKTLEEAVLQNQWPTLKKARGKVVFLMDQRPVGPVYLEGHDGLHGRIIFTNAVPGQPDCAFTEENDGTQETIAALVRKGYIVRTRTDADTKEARTGDTTRRETALTSGAQLLSTDYPASEPSTWTSYSVSLPDNAIARCNPINAPTECSNSALNSANGN</sequence>